<dbReference type="InterPro" id="IPR021109">
    <property type="entry name" value="Peptidase_aspartic_dom_sf"/>
</dbReference>
<dbReference type="InterPro" id="IPR043502">
    <property type="entry name" value="DNA/RNA_pol_sf"/>
</dbReference>
<dbReference type="Pfam" id="PF13975">
    <property type="entry name" value="gag-asp_proteas"/>
    <property type="match status" value="1"/>
</dbReference>
<proteinExistence type="predicted"/>
<reference evidence="11" key="1">
    <citation type="submission" date="2021-02" db="EMBL/GenBank/DDBJ databases">
        <authorList>
            <person name="Nowell W R."/>
        </authorList>
    </citation>
    <scope>NUCLEOTIDE SEQUENCE</scope>
</reference>
<evidence type="ECO:0000256" key="2">
    <source>
        <dbReference type="ARBA" id="ARBA00022679"/>
    </source>
</evidence>
<dbReference type="CDD" id="cd09274">
    <property type="entry name" value="RNase_HI_RT_Ty3"/>
    <property type="match status" value="1"/>
</dbReference>
<dbReference type="GO" id="GO:0003964">
    <property type="term" value="F:RNA-directed DNA polymerase activity"/>
    <property type="evidence" value="ECO:0007669"/>
    <property type="project" value="UniProtKB-KW"/>
</dbReference>
<dbReference type="InterPro" id="IPR001969">
    <property type="entry name" value="Aspartic_peptidase_AS"/>
</dbReference>
<accession>A0A814QCT5</accession>
<protein>
    <recommendedName>
        <fullName evidence="1">RNA-directed DNA polymerase</fullName>
        <ecNumber evidence="1">2.7.7.49</ecNumber>
    </recommendedName>
</protein>
<dbReference type="FunFam" id="3.30.420.10:FF:000032">
    <property type="entry name" value="Retrovirus-related Pol polyprotein from transposon 297-like Protein"/>
    <property type="match status" value="1"/>
</dbReference>
<dbReference type="InterPro" id="IPR036397">
    <property type="entry name" value="RNaseH_sf"/>
</dbReference>
<keyword evidence="7" id="KW-0695">RNA-directed DNA polymerase</keyword>
<dbReference type="InterPro" id="IPR041373">
    <property type="entry name" value="RT_RNaseH"/>
</dbReference>
<dbReference type="Pfam" id="PF00665">
    <property type="entry name" value="rve"/>
    <property type="match status" value="1"/>
</dbReference>
<sequence>MSGINLDFRKELLRRESSINTLNEFLKYAKIEQDLHDTFGSLSLDSQQRHFNYNHPSIPSLTAAVNQPKQYYNTMKYNNPVSHSTQLQSSVSQRNSIPTLGNRTFMAPDRKQIRNYPPQSILQKELSNSQPLSQHQFNDCKVCGRNNHRTIDCYYKPGSHDGGVPSKFIKPSTITSFPVYIKIRVNDQPTEAIVDTGSAISIIHLNFLKTIHHKNFFYKNHTCQTANSTSLNIIGQIKLEIKIKSITTYVVACVATNLITSILLGNDWINSNHVHLYGDHKKLTIPDQHDQLISIPYVEPTCINYPALLIRQITLPPYSQQLVDITCQINNAHNLIFEPYEPKVLLINAQNRQQTLSKNTRIGTISRDATYTIYATTQIPTKNNSILNEHHQTSTRHYNKLKFRAVLCKKDNSNQEKLNIICHHCDEHFLSGNDLQKHLRGKCYSEQIRQQILESTKHIENPKHRLEIQDILWRNKILFDPTPSIINIPPQSAIKTADHPPIYSEQYPASSKDQEIKFQETQKLLERGQIEESTSPWSSPIVLVKKKDKTMRFCIDYRQLNAITIKDAFPLPRIDEIFDQLFDATYYTKFDFKSGYFQVPLSKEDRPKTAFSTRDNHYQFTVLPQGITNGPATFQRVINHILGPTRWKYALAYIDDVIIYSKTFEEHLSHLNEICQILKEARFRLNPEKCEIARTQTNYVGHRIQNGEIRPSPTNIHGLLNTRLPQTADEACKFVKAAEYYRKFIPNFSQIAEPLRKFVPTTRTQKKKGQKTIITLTSAEIKAFEQLKKFLTTDLVLRLPNNRFPFKVQIDASDEGIGAVLLQIYPEGDRPIAYLSKKFTQAQRKWSPMEQECYAFICALDKWHNYLSGITFIWETDHKALTQLNKKAQINKRCERWRLKILEYDFKVKYIPGLTNSMPDYLSRSPVDDAEEDPDETIHLISKSTQTDISNVNNHSSIVAAVETCAMKLRNKTLNDIPTTTKLTPDSLNTSVEENRTIPFSIDELIQAQQNDNYAKNIINNIKKYKNYIIKNNLLMHRSKTPVPYVPQANGAHFGRDKTIHKIKQRYFWPSMYKDINNYIKSCIPCAQFNPRRQKNPGTLRPIKPPEGVWQLVSMDFHGPITPTSQRGNKYIISLTDVLSKFVVTKAVRDNTAQTAIRFLKEDIISKFGTPRCILTDNGTHFTSMLMDELIKQIGATHLYSTPYHPQTNGQVERYNSTMDAKITVLSNLRKTDWDDQLSFVTFNYNTSIHSSTKQIPFEMMYGRSPVLPFDHQDTNVTLSYDSEHAKKLSQFLSKLNEQAKIHIIKNQERYKQRYDINRSDPTYNIGELVLCKTLNIRYKFDVRYEGPYRIIQKITPKTFIIQHVKKSTLYRQVTTDVLLPIFERIY</sequence>
<feature type="domain" description="Integrase catalytic" evidence="9">
    <location>
        <begin position="1101"/>
        <end position="1265"/>
    </location>
</feature>
<evidence type="ECO:0000259" key="8">
    <source>
        <dbReference type="PROSITE" id="PS50878"/>
    </source>
</evidence>
<evidence type="ECO:0000256" key="5">
    <source>
        <dbReference type="ARBA" id="ARBA00022759"/>
    </source>
</evidence>
<evidence type="ECO:0000313" key="11">
    <source>
        <dbReference type="EMBL" id="CAF1118581.1"/>
    </source>
</evidence>
<dbReference type="Gene3D" id="3.10.10.10">
    <property type="entry name" value="HIV Type 1 Reverse Transcriptase, subunit A, domain 1"/>
    <property type="match status" value="1"/>
</dbReference>
<dbReference type="Pfam" id="PF17917">
    <property type="entry name" value="RT_RNaseH"/>
    <property type="match status" value="1"/>
</dbReference>
<dbReference type="EMBL" id="CAJNOH010000353">
    <property type="protein sequence ID" value="CAF1010885.1"/>
    <property type="molecule type" value="Genomic_DNA"/>
</dbReference>
<dbReference type="PROSITE" id="PS00141">
    <property type="entry name" value="ASP_PROTEASE"/>
    <property type="match status" value="1"/>
</dbReference>
<dbReference type="FunFam" id="3.10.20.370:FF:000001">
    <property type="entry name" value="Retrovirus-related Pol polyprotein from transposon 17.6-like protein"/>
    <property type="match status" value="1"/>
</dbReference>
<organism evidence="11 12">
    <name type="scientific">Rotaria sordida</name>
    <dbReference type="NCBI Taxonomy" id="392033"/>
    <lineage>
        <taxon>Eukaryota</taxon>
        <taxon>Metazoa</taxon>
        <taxon>Spiralia</taxon>
        <taxon>Gnathifera</taxon>
        <taxon>Rotifera</taxon>
        <taxon>Eurotatoria</taxon>
        <taxon>Bdelloidea</taxon>
        <taxon>Philodinida</taxon>
        <taxon>Philodinidae</taxon>
        <taxon>Rotaria</taxon>
    </lineage>
</organism>
<dbReference type="Gene3D" id="3.30.70.270">
    <property type="match status" value="2"/>
</dbReference>
<dbReference type="PROSITE" id="PS50994">
    <property type="entry name" value="INTEGRASE"/>
    <property type="match status" value="1"/>
</dbReference>
<name>A0A814QCT5_9BILA</name>
<dbReference type="InterPro" id="IPR050951">
    <property type="entry name" value="Retrovirus_Pol_polyprotein"/>
</dbReference>
<dbReference type="PANTHER" id="PTHR37984:SF5">
    <property type="entry name" value="PROTEIN NYNRIN-LIKE"/>
    <property type="match status" value="1"/>
</dbReference>
<evidence type="ECO:0000313" key="10">
    <source>
        <dbReference type="EMBL" id="CAF1010885.1"/>
    </source>
</evidence>
<keyword evidence="4" id="KW-0540">Nuclease</keyword>
<dbReference type="CDD" id="cd00303">
    <property type="entry name" value="retropepsin_like"/>
    <property type="match status" value="1"/>
</dbReference>
<dbReference type="InterPro" id="IPR001584">
    <property type="entry name" value="Integrase_cat-core"/>
</dbReference>
<evidence type="ECO:0000256" key="3">
    <source>
        <dbReference type="ARBA" id="ARBA00022695"/>
    </source>
</evidence>
<dbReference type="GO" id="GO:0015074">
    <property type="term" value="P:DNA integration"/>
    <property type="evidence" value="ECO:0007669"/>
    <property type="project" value="InterPro"/>
</dbReference>
<dbReference type="PROSITE" id="PS50878">
    <property type="entry name" value="RT_POL"/>
    <property type="match status" value="1"/>
</dbReference>
<keyword evidence="6" id="KW-0378">Hydrolase</keyword>
<dbReference type="Proteomes" id="UP000663854">
    <property type="component" value="Unassembled WGS sequence"/>
</dbReference>
<dbReference type="EC" id="2.7.7.49" evidence="1"/>
<dbReference type="InterPro" id="IPR000477">
    <property type="entry name" value="RT_dom"/>
</dbReference>
<dbReference type="CDD" id="cd01647">
    <property type="entry name" value="RT_LTR"/>
    <property type="match status" value="1"/>
</dbReference>
<dbReference type="InterPro" id="IPR043128">
    <property type="entry name" value="Rev_trsase/Diguanyl_cyclase"/>
</dbReference>
<feature type="domain" description="Reverse transcriptase" evidence="8">
    <location>
        <begin position="525"/>
        <end position="704"/>
    </location>
</feature>
<dbReference type="SUPFAM" id="SSF53098">
    <property type="entry name" value="Ribonuclease H-like"/>
    <property type="match status" value="1"/>
</dbReference>
<dbReference type="GO" id="GO:0004190">
    <property type="term" value="F:aspartic-type endopeptidase activity"/>
    <property type="evidence" value="ECO:0007669"/>
    <property type="project" value="InterPro"/>
</dbReference>
<dbReference type="Gene3D" id="1.10.340.70">
    <property type="match status" value="1"/>
</dbReference>
<dbReference type="GO" id="GO:0003676">
    <property type="term" value="F:nucleic acid binding"/>
    <property type="evidence" value="ECO:0007669"/>
    <property type="project" value="InterPro"/>
</dbReference>
<gene>
    <name evidence="11" type="ORF">JXQ802_LOCUS20080</name>
    <name evidence="10" type="ORF">PYM288_LOCUS15101</name>
</gene>
<dbReference type="SUPFAM" id="SSF50630">
    <property type="entry name" value="Acid proteases"/>
    <property type="match status" value="1"/>
</dbReference>
<dbReference type="Proteomes" id="UP000663870">
    <property type="component" value="Unassembled WGS sequence"/>
</dbReference>
<evidence type="ECO:0000259" key="9">
    <source>
        <dbReference type="PROSITE" id="PS50994"/>
    </source>
</evidence>
<dbReference type="Gene3D" id="3.30.420.10">
    <property type="entry name" value="Ribonuclease H-like superfamily/Ribonuclease H"/>
    <property type="match status" value="1"/>
</dbReference>
<evidence type="ECO:0000256" key="1">
    <source>
        <dbReference type="ARBA" id="ARBA00012493"/>
    </source>
</evidence>
<dbReference type="Pfam" id="PF00078">
    <property type="entry name" value="RVT_1"/>
    <property type="match status" value="1"/>
</dbReference>
<dbReference type="SUPFAM" id="SSF56672">
    <property type="entry name" value="DNA/RNA polymerases"/>
    <property type="match status" value="1"/>
</dbReference>
<evidence type="ECO:0000256" key="4">
    <source>
        <dbReference type="ARBA" id="ARBA00022722"/>
    </source>
</evidence>
<dbReference type="InterPro" id="IPR012337">
    <property type="entry name" value="RNaseH-like_sf"/>
</dbReference>
<keyword evidence="3" id="KW-0548">Nucleotidyltransferase</keyword>
<evidence type="ECO:0000256" key="7">
    <source>
        <dbReference type="ARBA" id="ARBA00022918"/>
    </source>
</evidence>
<comment type="caution">
    <text evidence="11">The sequence shown here is derived from an EMBL/GenBank/DDBJ whole genome shotgun (WGS) entry which is preliminary data.</text>
</comment>
<keyword evidence="12" id="KW-1185">Reference proteome</keyword>
<evidence type="ECO:0000313" key="12">
    <source>
        <dbReference type="Proteomes" id="UP000663870"/>
    </source>
</evidence>
<dbReference type="EMBL" id="CAJNOL010000566">
    <property type="protein sequence ID" value="CAF1118581.1"/>
    <property type="molecule type" value="Genomic_DNA"/>
</dbReference>
<keyword evidence="5" id="KW-0255">Endonuclease</keyword>
<evidence type="ECO:0000256" key="6">
    <source>
        <dbReference type="ARBA" id="ARBA00022801"/>
    </source>
</evidence>
<dbReference type="Pfam" id="PF17921">
    <property type="entry name" value="Integrase_H2C2"/>
    <property type="match status" value="1"/>
</dbReference>
<dbReference type="PANTHER" id="PTHR37984">
    <property type="entry name" value="PROTEIN CBG26694"/>
    <property type="match status" value="1"/>
</dbReference>
<dbReference type="InterPro" id="IPR041588">
    <property type="entry name" value="Integrase_H2C2"/>
</dbReference>
<keyword evidence="2" id="KW-0808">Transferase</keyword>
<dbReference type="GO" id="GO:0004519">
    <property type="term" value="F:endonuclease activity"/>
    <property type="evidence" value="ECO:0007669"/>
    <property type="project" value="UniProtKB-KW"/>
</dbReference>
<dbReference type="GO" id="GO:0006508">
    <property type="term" value="P:proteolysis"/>
    <property type="evidence" value="ECO:0007669"/>
    <property type="project" value="InterPro"/>
</dbReference>
<dbReference type="Gene3D" id="2.40.70.10">
    <property type="entry name" value="Acid Proteases"/>
    <property type="match status" value="1"/>
</dbReference>